<sequence>METFHNHTEDLSQNSLSDPDIWGRLIEYRKEETQWDNILDQVEELESKFDLNPDGSKAWKRFVNKPVIDQYGQVWMIWKSGDCYQIYKMPDDKDKFNYVFIDDLEVTPTLGEPIYKFSVGFDNFGDAEVLNIQMSDERTGHCLLSNNERDRWETYRRWTKHDNNSYSAMEDLRRSYERYEKMQRKLGNYSFSAAKRFGEIYDKYGRIQRKLGDASIRDLAIAA</sequence>
<gene>
    <name evidence="1" type="ORF">TM7x_00295</name>
</gene>
<dbReference type="AlphaFoldDB" id="A0A6S4GRB6"/>
<name>A0A6S4GRB6_9BACT</name>
<evidence type="ECO:0000313" key="1">
    <source>
        <dbReference type="EMBL" id="AJA06696.1"/>
    </source>
</evidence>
<protein>
    <submittedName>
        <fullName evidence="1">Uncharacterized protein</fullName>
    </submittedName>
</protein>
<proteinExistence type="predicted"/>
<dbReference type="Proteomes" id="UP000030902">
    <property type="component" value="Chromosome"/>
</dbReference>
<reference evidence="1 2" key="1">
    <citation type="journal article" date="2015" name="Proc. Natl. Acad. Sci. U.S.A.">
        <title>Cultivation of a human-associated TM7 phylotype reveals a reduced genome and epibiotic parasitic lifestyle.</title>
        <authorList>
            <person name="He X."/>
            <person name="McLean J.S."/>
            <person name="Edlund A."/>
            <person name="Yooseph S."/>
            <person name="Hall A.P."/>
            <person name="Liu S.Y."/>
            <person name="Dorrestein P.C."/>
            <person name="Esquenazi E."/>
            <person name="Hunter R.C."/>
            <person name="Cheng G."/>
            <person name="Nelson K.E."/>
            <person name="Lux R."/>
            <person name="Shi W."/>
        </authorList>
    </citation>
    <scope>NUCLEOTIDE SEQUENCE [LARGE SCALE GENOMIC DNA]</scope>
    <source>
        <strain evidence="1 2">TM7x</strain>
    </source>
</reference>
<evidence type="ECO:0000313" key="2">
    <source>
        <dbReference type="Proteomes" id="UP000030902"/>
    </source>
</evidence>
<dbReference type="KEGG" id="sox:TM7x_00295"/>
<organism evidence="1 2">
    <name type="scientific">Candidatus Nanosynbacter lyticus</name>
    <dbReference type="NCBI Taxonomy" id="2093824"/>
    <lineage>
        <taxon>Bacteria</taxon>
        <taxon>Candidatus Saccharimonadota</taxon>
        <taxon>Candidatus Saccharimonadia</taxon>
        <taxon>Candidatus Nanosynbacterales</taxon>
        <taxon>Candidatus Nanosynbacteraceae</taxon>
        <taxon>Candidatus Nanosynbacter</taxon>
    </lineage>
</organism>
<accession>A0A6S4GRB6</accession>
<keyword evidence="2" id="KW-1185">Reference proteome</keyword>
<dbReference type="EMBL" id="CP007496">
    <property type="protein sequence ID" value="AJA06696.1"/>
    <property type="molecule type" value="Genomic_DNA"/>
</dbReference>